<sequence>MSTQGVHSRHIDENAGALILSEEFLQIDHKLLCEILDRDELCISEEIAIWNAALRWADENSSQNGKEPLAANRRAMLGPARFKIRFPLISQEDFSDNIVPSGVLTDAELVSILLHYSRPDRAWPEPYQLQFSTNGRSAPKFGPTLQNRWDSAACHRDLTLIEPDRLIVQNNGNTYGSRSVLAERPIPRKGIFYYEMTILKQVGIETVFIGLAPKQMRWDKCVGYFKGTAYQSNGYFWGHEIEGCSHWNGRPVIGKKPEFAKGDVIGCGVNLATRQIIYTKNGHRLETAGLFVDSAADLFPCVTLAAVGEKMETNFGPNFKFNIAADGI</sequence>
<dbReference type="CDD" id="cd12885">
    <property type="entry name" value="SPRY_RanBP_like"/>
    <property type="match status" value="1"/>
</dbReference>
<feature type="domain" description="B30.2/SPRY" evidence="1">
    <location>
        <begin position="127"/>
        <end position="320"/>
    </location>
</feature>
<keyword evidence="2" id="KW-1185">Reference proteome</keyword>
<dbReference type="InterPro" id="IPR001870">
    <property type="entry name" value="B30.2/SPRY"/>
</dbReference>
<dbReference type="InterPro" id="IPR003877">
    <property type="entry name" value="SPRY_dom"/>
</dbReference>
<dbReference type="Pfam" id="PF07707">
    <property type="entry name" value="BACK"/>
    <property type="match status" value="1"/>
</dbReference>
<dbReference type="InterPro" id="IPR044736">
    <property type="entry name" value="Gid1/RanBPM/SPLA_SPRY"/>
</dbReference>
<dbReference type="Proteomes" id="UP000887572">
    <property type="component" value="Unplaced"/>
</dbReference>
<accession>A0A914I365</accession>
<dbReference type="InterPro" id="IPR043136">
    <property type="entry name" value="B30.2/SPRY_sf"/>
</dbReference>
<evidence type="ECO:0000259" key="1">
    <source>
        <dbReference type="PROSITE" id="PS50188"/>
    </source>
</evidence>
<dbReference type="SMART" id="SM00449">
    <property type="entry name" value="SPRY"/>
    <property type="match status" value="1"/>
</dbReference>
<dbReference type="InterPro" id="IPR011705">
    <property type="entry name" value="BACK"/>
</dbReference>
<organism evidence="2 3">
    <name type="scientific">Globodera rostochiensis</name>
    <name type="common">Golden nematode worm</name>
    <name type="synonym">Heterodera rostochiensis</name>
    <dbReference type="NCBI Taxonomy" id="31243"/>
    <lineage>
        <taxon>Eukaryota</taxon>
        <taxon>Metazoa</taxon>
        <taxon>Ecdysozoa</taxon>
        <taxon>Nematoda</taxon>
        <taxon>Chromadorea</taxon>
        <taxon>Rhabditida</taxon>
        <taxon>Tylenchina</taxon>
        <taxon>Tylenchomorpha</taxon>
        <taxon>Tylenchoidea</taxon>
        <taxon>Heteroderidae</taxon>
        <taxon>Heteroderinae</taxon>
        <taxon>Globodera</taxon>
    </lineage>
</organism>
<dbReference type="SUPFAM" id="SSF49899">
    <property type="entry name" value="Concanavalin A-like lectins/glucanases"/>
    <property type="match status" value="1"/>
</dbReference>
<evidence type="ECO:0000313" key="3">
    <source>
        <dbReference type="WBParaSite" id="Gr19_v10_g7075.t1"/>
    </source>
</evidence>
<evidence type="ECO:0000313" key="2">
    <source>
        <dbReference type="Proteomes" id="UP000887572"/>
    </source>
</evidence>
<dbReference type="PROSITE" id="PS50188">
    <property type="entry name" value="B302_SPRY"/>
    <property type="match status" value="1"/>
</dbReference>
<dbReference type="PANTHER" id="PTHR45774">
    <property type="entry name" value="BTB/POZ DOMAIN-CONTAINING"/>
    <property type="match status" value="1"/>
</dbReference>
<proteinExistence type="predicted"/>
<dbReference type="InterPro" id="IPR013320">
    <property type="entry name" value="ConA-like_dom_sf"/>
</dbReference>
<dbReference type="AlphaFoldDB" id="A0A914I365"/>
<protein>
    <submittedName>
        <fullName evidence="3">B30.2/SPRY domain-containing protein</fullName>
    </submittedName>
</protein>
<dbReference type="SMART" id="SM00875">
    <property type="entry name" value="BACK"/>
    <property type="match status" value="1"/>
</dbReference>
<dbReference type="GO" id="GO:0022008">
    <property type="term" value="P:neurogenesis"/>
    <property type="evidence" value="ECO:0007669"/>
    <property type="project" value="TreeGrafter"/>
</dbReference>
<dbReference type="Gene3D" id="2.60.120.920">
    <property type="match status" value="1"/>
</dbReference>
<dbReference type="Gene3D" id="1.25.40.420">
    <property type="match status" value="1"/>
</dbReference>
<dbReference type="GO" id="GO:0005829">
    <property type="term" value="C:cytosol"/>
    <property type="evidence" value="ECO:0007669"/>
    <property type="project" value="TreeGrafter"/>
</dbReference>
<dbReference type="Pfam" id="PF00622">
    <property type="entry name" value="SPRY"/>
    <property type="match status" value="1"/>
</dbReference>
<dbReference type="WBParaSite" id="Gr19_v10_g7075.t1">
    <property type="protein sequence ID" value="Gr19_v10_g7075.t1"/>
    <property type="gene ID" value="Gr19_v10_g7075"/>
</dbReference>
<name>A0A914I365_GLORO</name>
<dbReference type="PANTHER" id="PTHR45774:SF3">
    <property type="entry name" value="BTB (POZ) DOMAIN-CONTAINING 2B-RELATED"/>
    <property type="match status" value="1"/>
</dbReference>
<reference evidence="3" key="1">
    <citation type="submission" date="2022-11" db="UniProtKB">
        <authorList>
            <consortium name="WormBaseParasite"/>
        </authorList>
    </citation>
    <scope>IDENTIFICATION</scope>
</reference>